<dbReference type="InterPro" id="IPR010664">
    <property type="entry name" value="LipoPS_assembly_LptC-rel"/>
</dbReference>
<organism evidence="2 3">
    <name type="scientific">Tepidimonas charontis</name>
    <dbReference type="NCBI Taxonomy" id="2267262"/>
    <lineage>
        <taxon>Bacteria</taxon>
        <taxon>Pseudomonadati</taxon>
        <taxon>Pseudomonadota</taxon>
        <taxon>Betaproteobacteria</taxon>
        <taxon>Burkholderiales</taxon>
        <taxon>Tepidimonas</taxon>
    </lineage>
</organism>
<dbReference type="Pfam" id="PF06835">
    <property type="entry name" value="LptC"/>
    <property type="match status" value="1"/>
</dbReference>
<keyword evidence="1" id="KW-0812">Transmembrane</keyword>
<dbReference type="OrthoDB" id="5298112at2"/>
<keyword evidence="1" id="KW-1133">Transmembrane helix</keyword>
<name>A0A554XDJ3_9BURK</name>
<proteinExistence type="predicted"/>
<protein>
    <submittedName>
        <fullName evidence="2">Lipopolysaccharide export system protein LptC</fullName>
    </submittedName>
</protein>
<keyword evidence="3" id="KW-1185">Reference proteome</keyword>
<feature type="transmembrane region" description="Helical" evidence="1">
    <location>
        <begin position="21"/>
        <end position="39"/>
    </location>
</feature>
<dbReference type="InterPro" id="IPR026265">
    <property type="entry name" value="LptC"/>
</dbReference>
<dbReference type="EMBL" id="VJON01000023">
    <property type="protein sequence ID" value="TSE33905.1"/>
    <property type="molecule type" value="Genomic_DNA"/>
</dbReference>
<dbReference type="RefSeq" id="WP_144328516.1">
    <property type="nucleotide sequence ID" value="NZ_VJON01000023.1"/>
</dbReference>
<dbReference type="GO" id="GO:0015221">
    <property type="term" value="F:lipopolysaccharide transmembrane transporter activity"/>
    <property type="evidence" value="ECO:0007669"/>
    <property type="project" value="InterPro"/>
</dbReference>
<evidence type="ECO:0000313" key="3">
    <source>
        <dbReference type="Proteomes" id="UP000318294"/>
    </source>
</evidence>
<keyword evidence="1" id="KW-0472">Membrane</keyword>
<reference evidence="2 3" key="1">
    <citation type="submission" date="2019-07" db="EMBL/GenBank/DDBJ databases">
        <title>Tepidimonas charontis SPSP-6 draft genome.</title>
        <authorList>
            <person name="Da Costa M.S."/>
            <person name="Froufe H.J.C."/>
            <person name="Egas C."/>
            <person name="Albuquerque L."/>
        </authorList>
    </citation>
    <scope>NUCLEOTIDE SEQUENCE [LARGE SCALE GENOMIC DNA]</scope>
    <source>
        <strain evidence="2 3">SPSP-6</strain>
    </source>
</reference>
<dbReference type="Proteomes" id="UP000318294">
    <property type="component" value="Unassembled WGS sequence"/>
</dbReference>
<accession>A0A554XDJ3</accession>
<gene>
    <name evidence="2" type="primary">lptC</name>
    <name evidence="2" type="ORF">Tchar_01568</name>
</gene>
<dbReference type="Gene3D" id="2.60.450.10">
    <property type="entry name" value="Lipopolysaccharide (LPS) transport protein A like domain"/>
    <property type="match status" value="1"/>
</dbReference>
<sequence>MKVARPDLGARLRRLWDQASLYLPVLLMGALALGSYAIVQRTPMPAAPTPQPPLTQGQPDTRLQHFEWHRYRADGTRELTLRGRQLDHFPASRDTRVLDAYLLRRDASSGVQTEAWARTLHTDDDRRTYRLDGAVRVVRQTSAPGSSASRGAHEKATPRLTFEGETLTWLTQERLLRSDQPVRITRGADTLLGNQLRYDEARGTLDLQGQVRATLVARRTADQ</sequence>
<dbReference type="NCBIfam" id="TIGR04409">
    <property type="entry name" value="LptC_YrbK"/>
    <property type="match status" value="1"/>
</dbReference>
<comment type="caution">
    <text evidence="2">The sequence shown here is derived from an EMBL/GenBank/DDBJ whole genome shotgun (WGS) entry which is preliminary data.</text>
</comment>
<dbReference type="GO" id="GO:0005886">
    <property type="term" value="C:plasma membrane"/>
    <property type="evidence" value="ECO:0007669"/>
    <property type="project" value="InterPro"/>
</dbReference>
<dbReference type="AlphaFoldDB" id="A0A554XDJ3"/>
<evidence type="ECO:0000313" key="2">
    <source>
        <dbReference type="EMBL" id="TSE33905.1"/>
    </source>
</evidence>
<evidence type="ECO:0000256" key="1">
    <source>
        <dbReference type="SAM" id="Phobius"/>
    </source>
</evidence>